<accession>A0A8X6F353</accession>
<feature type="compositionally biased region" description="Polar residues" evidence="1">
    <location>
        <begin position="96"/>
        <end position="112"/>
    </location>
</feature>
<comment type="caution">
    <text evidence="2">The sequence shown here is derived from an EMBL/GenBank/DDBJ whole genome shotgun (WGS) entry which is preliminary data.</text>
</comment>
<keyword evidence="3" id="KW-1185">Reference proteome</keyword>
<feature type="compositionally biased region" description="Polar residues" evidence="1">
    <location>
        <begin position="1"/>
        <end position="18"/>
    </location>
</feature>
<feature type="region of interest" description="Disordered" evidence="1">
    <location>
        <begin position="1"/>
        <end position="59"/>
    </location>
</feature>
<feature type="compositionally biased region" description="Basic and acidic residues" evidence="1">
    <location>
        <begin position="25"/>
        <end position="34"/>
    </location>
</feature>
<evidence type="ECO:0000256" key="1">
    <source>
        <dbReference type="SAM" id="MobiDB-lite"/>
    </source>
</evidence>
<dbReference type="AlphaFoldDB" id="A0A8X6F353"/>
<evidence type="ECO:0000313" key="3">
    <source>
        <dbReference type="Proteomes" id="UP000887116"/>
    </source>
</evidence>
<protein>
    <submittedName>
        <fullName evidence="2">Uncharacterized protein</fullName>
    </submittedName>
</protein>
<gene>
    <name evidence="2" type="ORF">TNCT_147331</name>
</gene>
<sequence length="132" mass="15452">MVTGKQSGKSIKQRNQTQRYKRLFKREENKDEKKSRRKTLVKIELPGRTTESATPGKSKKVILHIPDAKSKQPREFFCKISDPKNEIKMNDKIATESNTKNTPADINTLTTSNRRNHRNKRRQNFERQKVSV</sequence>
<organism evidence="2 3">
    <name type="scientific">Trichonephila clavata</name>
    <name type="common">Joro spider</name>
    <name type="synonym">Nephila clavata</name>
    <dbReference type="NCBI Taxonomy" id="2740835"/>
    <lineage>
        <taxon>Eukaryota</taxon>
        <taxon>Metazoa</taxon>
        <taxon>Ecdysozoa</taxon>
        <taxon>Arthropoda</taxon>
        <taxon>Chelicerata</taxon>
        <taxon>Arachnida</taxon>
        <taxon>Araneae</taxon>
        <taxon>Araneomorphae</taxon>
        <taxon>Entelegynae</taxon>
        <taxon>Araneoidea</taxon>
        <taxon>Nephilidae</taxon>
        <taxon>Trichonephila</taxon>
    </lineage>
</organism>
<feature type="region of interest" description="Disordered" evidence="1">
    <location>
        <begin position="96"/>
        <end position="132"/>
    </location>
</feature>
<evidence type="ECO:0000313" key="2">
    <source>
        <dbReference type="EMBL" id="GFQ68351.1"/>
    </source>
</evidence>
<dbReference type="Proteomes" id="UP000887116">
    <property type="component" value="Unassembled WGS sequence"/>
</dbReference>
<feature type="compositionally biased region" description="Basic and acidic residues" evidence="1">
    <location>
        <begin position="123"/>
        <end position="132"/>
    </location>
</feature>
<reference evidence="2" key="1">
    <citation type="submission" date="2020-07" db="EMBL/GenBank/DDBJ databases">
        <title>Multicomponent nature underlies the extraordinary mechanical properties of spider dragline silk.</title>
        <authorList>
            <person name="Kono N."/>
            <person name="Nakamura H."/>
            <person name="Mori M."/>
            <person name="Yoshida Y."/>
            <person name="Ohtoshi R."/>
            <person name="Malay A.D."/>
            <person name="Moran D.A.P."/>
            <person name="Tomita M."/>
            <person name="Numata K."/>
            <person name="Arakawa K."/>
        </authorList>
    </citation>
    <scope>NUCLEOTIDE SEQUENCE</scope>
</reference>
<name>A0A8X6F353_TRICU</name>
<proteinExistence type="predicted"/>
<dbReference type="EMBL" id="BMAO01010612">
    <property type="protein sequence ID" value="GFQ68351.1"/>
    <property type="molecule type" value="Genomic_DNA"/>
</dbReference>